<reference evidence="3" key="1">
    <citation type="submission" date="2022-11" db="UniProtKB">
        <authorList>
            <consortium name="WormBaseParasite"/>
        </authorList>
    </citation>
    <scope>IDENTIFICATION</scope>
</reference>
<evidence type="ECO:0000313" key="3">
    <source>
        <dbReference type="WBParaSite" id="Minc3s00162g06438"/>
    </source>
</evidence>
<accession>A0A914L0E0</accession>
<dbReference type="WBParaSite" id="Minc3s00162g06438">
    <property type="protein sequence ID" value="Minc3s00162g06438"/>
    <property type="gene ID" value="Minc3s00162g06438"/>
</dbReference>
<proteinExistence type="predicted"/>
<keyword evidence="2" id="KW-1185">Reference proteome</keyword>
<dbReference type="Proteomes" id="UP000887563">
    <property type="component" value="Unplaced"/>
</dbReference>
<evidence type="ECO:0000256" key="1">
    <source>
        <dbReference type="SAM" id="MobiDB-lite"/>
    </source>
</evidence>
<name>A0A914L0E0_MELIC</name>
<feature type="compositionally biased region" description="Low complexity" evidence="1">
    <location>
        <begin position="220"/>
        <end position="238"/>
    </location>
</feature>
<dbReference type="AlphaFoldDB" id="A0A914L0E0"/>
<protein>
    <submittedName>
        <fullName evidence="3">Uncharacterized protein</fullName>
    </submittedName>
</protein>
<feature type="region of interest" description="Disordered" evidence="1">
    <location>
        <begin position="1"/>
        <end position="24"/>
    </location>
</feature>
<feature type="region of interest" description="Disordered" evidence="1">
    <location>
        <begin position="211"/>
        <end position="244"/>
    </location>
</feature>
<organism evidence="2 3">
    <name type="scientific">Meloidogyne incognita</name>
    <name type="common">Southern root-knot nematode worm</name>
    <name type="synonym">Oxyuris incognita</name>
    <dbReference type="NCBI Taxonomy" id="6306"/>
    <lineage>
        <taxon>Eukaryota</taxon>
        <taxon>Metazoa</taxon>
        <taxon>Ecdysozoa</taxon>
        <taxon>Nematoda</taxon>
        <taxon>Chromadorea</taxon>
        <taxon>Rhabditida</taxon>
        <taxon>Tylenchina</taxon>
        <taxon>Tylenchomorpha</taxon>
        <taxon>Tylenchoidea</taxon>
        <taxon>Meloidogynidae</taxon>
        <taxon>Meloidogyninae</taxon>
        <taxon>Meloidogyne</taxon>
        <taxon>Meloidogyne incognita group</taxon>
    </lineage>
</organism>
<sequence>MDLINTGEEQQQQQQQRTSLTGCTPFIVGEKPGTAASSDAMSRPSLISSLWSIQVQNEGSASDFPMMEGCGSQQSLPEMVVAGGGGTCSSNFQNGYSGNLGCGGCETSANAEQTDLASRAIIPMEMQNRTGGQQQPSLRPAKSLSDLRPLTSAQATAIMPYHHQHIHADQNDQYIHSFRRLTETGAYYNMLSRQQRDSQICEWLQKLNVNSGGAETSGSESPSQEFYQQQQQRPLFQRADTTDQ</sequence>
<evidence type="ECO:0000313" key="2">
    <source>
        <dbReference type="Proteomes" id="UP000887563"/>
    </source>
</evidence>